<comment type="caution">
    <text evidence="1">The sequence shown here is derived from an EMBL/GenBank/DDBJ whole genome shotgun (WGS) entry which is preliminary data.</text>
</comment>
<dbReference type="PANTHER" id="PTHR37829">
    <property type="entry name" value="PHAGE-LIKE ELEMENT PBSX PROTEIN XKDT"/>
    <property type="match status" value="1"/>
</dbReference>
<name>A0A0F9E8D1_9ZZZZ</name>
<protein>
    <recommendedName>
        <fullName evidence="2">Baseplate protein J-like domain-containing protein</fullName>
    </recommendedName>
</protein>
<evidence type="ECO:0000313" key="1">
    <source>
        <dbReference type="EMBL" id="KKL62501.1"/>
    </source>
</evidence>
<accession>A0A0F9E8D1</accession>
<sequence length="492" mass="51847">ILPELNPFLRDSFIDALIVGNAGQIFELYLQIQAALNEMFPDTATTTFLERWGDYVGITRNPATQATGGVTATGTAASSIPISTQLQTADGRTYETTVAATIAVEVLGVALTRTGTTVTGTTASEHMLANGVSVTIAGAVETEYNGAFSVIVTGLNEFQYEIVGTPTTPATGAITATFTIASLNVLSVGFGQAQNADAGEIMTFTTPIAGVDTNATVQFGDIGGGTDIETDEELRERILARYRDPVANFNAAQIRNQARLVPGVTRVFVDEAGTFLDPLTVTSITLLGNCATVTTPVDHNLNDCIVVKIAGANEPEYNLDARILLIDNDEFIYIVNGSPSSPATGTITATPSIPPGQVRIFFTRDNDDDIIPSASEVATVKASILEIKPAHTADFDVIVLAPTAVTVDFTFASLAPNTTTMQQAVTANLEAFFREETTLGQDLTEVSYQSIIFQTIDPATGQKITDFLLSAPIGDITVPSGSLPVLGTVSFP</sequence>
<organism evidence="1">
    <name type="scientific">marine sediment metagenome</name>
    <dbReference type="NCBI Taxonomy" id="412755"/>
    <lineage>
        <taxon>unclassified sequences</taxon>
        <taxon>metagenomes</taxon>
        <taxon>ecological metagenomes</taxon>
    </lineage>
</organism>
<dbReference type="InterPro" id="IPR052399">
    <property type="entry name" value="Phage_Baseplate_Assmbl_Protein"/>
</dbReference>
<evidence type="ECO:0008006" key="2">
    <source>
        <dbReference type="Google" id="ProtNLM"/>
    </source>
</evidence>
<feature type="non-terminal residue" evidence="1">
    <location>
        <position position="1"/>
    </location>
</feature>
<gene>
    <name evidence="1" type="ORF">LCGC14_2184580</name>
</gene>
<proteinExistence type="predicted"/>
<reference evidence="1" key="1">
    <citation type="journal article" date="2015" name="Nature">
        <title>Complex archaea that bridge the gap between prokaryotes and eukaryotes.</title>
        <authorList>
            <person name="Spang A."/>
            <person name="Saw J.H."/>
            <person name="Jorgensen S.L."/>
            <person name="Zaremba-Niedzwiedzka K."/>
            <person name="Martijn J."/>
            <person name="Lind A.E."/>
            <person name="van Eijk R."/>
            <person name="Schleper C."/>
            <person name="Guy L."/>
            <person name="Ettema T.J."/>
        </authorList>
    </citation>
    <scope>NUCLEOTIDE SEQUENCE</scope>
</reference>
<dbReference type="PANTHER" id="PTHR37829:SF3">
    <property type="entry name" value="PROTEIN JAYE-RELATED"/>
    <property type="match status" value="1"/>
</dbReference>
<dbReference type="AlphaFoldDB" id="A0A0F9E8D1"/>
<dbReference type="EMBL" id="LAZR01028469">
    <property type="protein sequence ID" value="KKL62501.1"/>
    <property type="molecule type" value="Genomic_DNA"/>
</dbReference>